<sequence>MNQALARWAVPVIALTLTLTASGGAGASTGATSSAPPAAHTVPHTALPQGLAPATTLRTAPLAPGRTCSPVSPAARAAASDAVTACVSVAAGSAGDTALRTETAPRKLVATDAAPASEEPGDDDWVDPGTDPEFEPDTDDPEPPPPSCKVTDPGKWSWSRTGGMCLNGAEITYTLYDQSGKTIGTGLIQVNSTLATSYKSLDLTESINAKVVRVTGDVTGLIVKMQVGCGAGCKTVKKEPWYTNTPLTEGKEIKGTVKYSGDAFAAGSTRSSFQTSYSAYVTMPGAAPTDPSASWSSPVGAKIRCDTEQPVLRGCVIPTDDLPVLTYSRSHPKYGIVVPAYEEIMRRRGTDVLHSVNKAKAAVNRAATCAPFTNLYPGKKNADTCDEFPPASTAEGGQDQSLCAELTPKVDNGVWSAPATWPERPATGAETCMRLHVTGRANYSAGGVLGSLRKYQRIVDGDPFRIEFTA</sequence>
<keyword evidence="5" id="KW-1185">Reference proteome</keyword>
<protein>
    <recommendedName>
        <fullName evidence="3">Deoxyribonuclease NucA/NucB domain-containing protein</fullName>
    </recommendedName>
</protein>
<gene>
    <name evidence="4" type="ORF">RM698_00225</name>
</gene>
<accession>A0ABU2QTU5</accession>
<keyword evidence="2" id="KW-0732">Signal</keyword>
<feature type="domain" description="Deoxyribonuclease NucA/NucB" evidence="3">
    <location>
        <begin position="358"/>
        <end position="402"/>
    </location>
</feature>
<name>A0ABU2QTU5_9ACTN</name>
<evidence type="ECO:0000313" key="4">
    <source>
        <dbReference type="EMBL" id="MDT0407482.1"/>
    </source>
</evidence>
<feature type="region of interest" description="Disordered" evidence="1">
    <location>
        <begin position="103"/>
        <end position="155"/>
    </location>
</feature>
<dbReference type="InterPro" id="IPR029476">
    <property type="entry name" value="DNase_NucA_NucB"/>
</dbReference>
<evidence type="ECO:0000313" key="5">
    <source>
        <dbReference type="Proteomes" id="UP001183610"/>
    </source>
</evidence>
<feature type="compositionally biased region" description="Acidic residues" evidence="1">
    <location>
        <begin position="119"/>
        <end position="142"/>
    </location>
</feature>
<comment type="caution">
    <text evidence="4">The sequence shown here is derived from an EMBL/GenBank/DDBJ whole genome shotgun (WGS) entry which is preliminary data.</text>
</comment>
<reference evidence="5" key="1">
    <citation type="submission" date="2023-07" db="EMBL/GenBank/DDBJ databases">
        <title>30 novel species of actinomycetes from the DSMZ collection.</title>
        <authorList>
            <person name="Nouioui I."/>
        </authorList>
    </citation>
    <scope>NUCLEOTIDE SEQUENCE [LARGE SCALE GENOMIC DNA]</scope>
    <source>
        <strain evidence="5">DSM 41979</strain>
    </source>
</reference>
<dbReference type="Pfam" id="PF14040">
    <property type="entry name" value="DNase_NucA_NucB"/>
    <property type="match status" value="1"/>
</dbReference>
<evidence type="ECO:0000256" key="2">
    <source>
        <dbReference type="SAM" id="SignalP"/>
    </source>
</evidence>
<proteinExistence type="predicted"/>
<evidence type="ECO:0000256" key="1">
    <source>
        <dbReference type="SAM" id="MobiDB-lite"/>
    </source>
</evidence>
<feature type="chain" id="PRO_5046589546" description="Deoxyribonuclease NucA/NucB domain-containing protein" evidence="2">
    <location>
        <begin position="28"/>
        <end position="470"/>
    </location>
</feature>
<feature type="signal peptide" evidence="2">
    <location>
        <begin position="1"/>
        <end position="27"/>
    </location>
</feature>
<dbReference type="EMBL" id="JAVRET010000001">
    <property type="protein sequence ID" value="MDT0407482.1"/>
    <property type="molecule type" value="Genomic_DNA"/>
</dbReference>
<evidence type="ECO:0000259" key="3">
    <source>
        <dbReference type="Pfam" id="PF14040"/>
    </source>
</evidence>
<dbReference type="Proteomes" id="UP001183610">
    <property type="component" value="Unassembled WGS sequence"/>
</dbReference>
<organism evidence="4 5">
    <name type="scientific">Streptomyces evansiae</name>
    <dbReference type="NCBI Taxonomy" id="3075535"/>
    <lineage>
        <taxon>Bacteria</taxon>
        <taxon>Bacillati</taxon>
        <taxon>Actinomycetota</taxon>
        <taxon>Actinomycetes</taxon>
        <taxon>Kitasatosporales</taxon>
        <taxon>Streptomycetaceae</taxon>
        <taxon>Streptomyces</taxon>
    </lineage>
</organism>
<dbReference type="RefSeq" id="WP_202525462.1">
    <property type="nucleotide sequence ID" value="NZ_JAVRET010000001.1"/>
</dbReference>
<feature type="region of interest" description="Disordered" evidence="1">
    <location>
        <begin position="25"/>
        <end position="45"/>
    </location>
</feature>